<dbReference type="InterPro" id="IPR029060">
    <property type="entry name" value="PIN-like_dom_sf"/>
</dbReference>
<keyword evidence="3" id="KW-1185">Reference proteome</keyword>
<name>R7V274_CAPTE</name>
<evidence type="ECO:0000313" key="3">
    <source>
        <dbReference type="Proteomes" id="UP000014760"/>
    </source>
</evidence>
<protein>
    <submittedName>
        <fullName evidence="1 2">Uncharacterized protein</fullName>
    </submittedName>
</protein>
<dbReference type="EMBL" id="AMQN01006256">
    <property type="status" value="NOT_ANNOTATED_CDS"/>
    <property type="molecule type" value="Genomic_DNA"/>
</dbReference>
<dbReference type="Gene3D" id="3.40.50.1010">
    <property type="entry name" value="5'-nuclease"/>
    <property type="match status" value="2"/>
</dbReference>
<evidence type="ECO:0000313" key="2">
    <source>
        <dbReference type="EnsemblMetazoa" id="CapteP191620"/>
    </source>
</evidence>
<gene>
    <name evidence="1" type="ORF">CAPTEDRAFT_191620</name>
</gene>
<dbReference type="EnsemblMetazoa" id="CapteT191620">
    <property type="protein sequence ID" value="CapteP191620"/>
    <property type="gene ID" value="CapteG191620"/>
</dbReference>
<reference evidence="2" key="3">
    <citation type="submission" date="2015-06" db="UniProtKB">
        <authorList>
            <consortium name="EnsemblMetazoa"/>
        </authorList>
    </citation>
    <scope>IDENTIFICATION</scope>
</reference>
<accession>R7V274</accession>
<dbReference type="EMBL" id="AMQN01006255">
    <property type="status" value="NOT_ANNOTATED_CDS"/>
    <property type="molecule type" value="Genomic_DNA"/>
</dbReference>
<dbReference type="EMBL" id="KB297953">
    <property type="protein sequence ID" value="ELU09791.1"/>
    <property type="molecule type" value="Genomic_DNA"/>
</dbReference>
<reference evidence="3" key="1">
    <citation type="submission" date="2012-12" db="EMBL/GenBank/DDBJ databases">
        <authorList>
            <person name="Hellsten U."/>
            <person name="Grimwood J."/>
            <person name="Chapman J.A."/>
            <person name="Shapiro H."/>
            <person name="Aerts A."/>
            <person name="Otillar R.P."/>
            <person name="Terry A.Y."/>
            <person name="Boore J.L."/>
            <person name="Simakov O."/>
            <person name="Marletaz F."/>
            <person name="Cho S.-J."/>
            <person name="Edsinger-Gonzales E."/>
            <person name="Havlak P."/>
            <person name="Kuo D.-H."/>
            <person name="Larsson T."/>
            <person name="Lv J."/>
            <person name="Arendt D."/>
            <person name="Savage R."/>
            <person name="Osoegawa K."/>
            <person name="de Jong P."/>
            <person name="Lindberg D.R."/>
            <person name="Seaver E.C."/>
            <person name="Weisblat D.A."/>
            <person name="Putnam N.H."/>
            <person name="Grigoriev I.V."/>
            <person name="Rokhsar D.S."/>
        </authorList>
    </citation>
    <scope>NUCLEOTIDE SEQUENCE</scope>
    <source>
        <strain evidence="3">I ESC-2004</strain>
    </source>
</reference>
<organism evidence="1">
    <name type="scientific">Capitella teleta</name>
    <name type="common">Polychaete worm</name>
    <dbReference type="NCBI Taxonomy" id="283909"/>
    <lineage>
        <taxon>Eukaryota</taxon>
        <taxon>Metazoa</taxon>
        <taxon>Spiralia</taxon>
        <taxon>Lophotrochozoa</taxon>
        <taxon>Annelida</taxon>
        <taxon>Polychaeta</taxon>
        <taxon>Sedentaria</taxon>
        <taxon>Scolecida</taxon>
        <taxon>Capitellidae</taxon>
        <taxon>Capitella</taxon>
    </lineage>
</organism>
<dbReference type="OrthoDB" id="6140638at2759"/>
<reference evidence="1 3" key="2">
    <citation type="journal article" date="2013" name="Nature">
        <title>Insights into bilaterian evolution from three spiralian genomes.</title>
        <authorList>
            <person name="Simakov O."/>
            <person name="Marletaz F."/>
            <person name="Cho S.J."/>
            <person name="Edsinger-Gonzales E."/>
            <person name="Havlak P."/>
            <person name="Hellsten U."/>
            <person name="Kuo D.H."/>
            <person name="Larsson T."/>
            <person name="Lv J."/>
            <person name="Arendt D."/>
            <person name="Savage R."/>
            <person name="Osoegawa K."/>
            <person name="de Jong P."/>
            <person name="Grimwood J."/>
            <person name="Chapman J.A."/>
            <person name="Shapiro H."/>
            <person name="Aerts A."/>
            <person name="Otillar R.P."/>
            <person name="Terry A.Y."/>
            <person name="Boore J.L."/>
            <person name="Grigoriev I.V."/>
            <person name="Lindberg D.R."/>
            <person name="Seaver E.C."/>
            <person name="Weisblat D.A."/>
            <person name="Putnam N.H."/>
            <person name="Rokhsar D.S."/>
        </authorList>
    </citation>
    <scope>NUCLEOTIDE SEQUENCE</scope>
    <source>
        <strain evidence="1 3">I ESC-2004</strain>
    </source>
</reference>
<dbReference type="HOGENOM" id="CLU_416346_0_0_1"/>
<sequence>MQTLIEKNQQWIKIEGAESNRTTVADLHGASVFDKAVHLRIKDWRLGVAPKLNQTNDSVFPCCWTLSIRQVCKNISPTLQSTMNETEFGKFTKDGYFTIRRKDHLWGGIFSDQSIERNLMRLLKTSGGMTRGRGITDSSLAKGYTSFALRHFGNAIVVFDGYETTLSTKTTKRNRRMAKGISREIIFDGTMTTTVSQESFLANRDNKSRLIGLLCDLCKDLDVGTFQTDSNADATIVQTALTHSTDGQFVVIGNDTDLLVMMVALVTPSMNVVYICDTTMGPRVFSIRAIQRSIGEMTSYHLSSQLCTAKGNPAPTAWKTSDAEMCAASEPGFADINIDWPIVADSSVNCDRSLEIGMVAASALDNQLYSEIKLRRTDRVKSIGSSTNTSQDPRTTHCAEPYAPVQSNNIGYTSFALRHFGNAIVVFDGYETTLSTKTTKRNRRMAKGISREIIFDGTMTTTVSQESFLANRDNKSRLIGLLCDLCKDLDVGTFQTDSNADATIVQTALTHSTDGQFVVIGNDTDLLVMMVALVTPSMNVVYICDTTMGPRVFSIRAIQRSIGEMTSYHLSSQLCTAKQRVPVNQRRVNTPDRTAWLLKLRRFLETKRSVPGNRAIDMRHICCTYLAEAAHKDMLLSQNADSDDAGFVCRVFTPLRYLD</sequence>
<proteinExistence type="predicted"/>
<dbReference type="Proteomes" id="UP000014760">
    <property type="component" value="Unassembled WGS sequence"/>
</dbReference>
<dbReference type="SUPFAM" id="SSF88723">
    <property type="entry name" value="PIN domain-like"/>
    <property type="match status" value="2"/>
</dbReference>
<dbReference type="AlphaFoldDB" id="R7V274"/>
<dbReference type="EMBL" id="AMQN01006257">
    <property type="status" value="NOT_ANNOTATED_CDS"/>
    <property type="molecule type" value="Genomic_DNA"/>
</dbReference>
<evidence type="ECO:0000313" key="1">
    <source>
        <dbReference type="EMBL" id="ELU09791.1"/>
    </source>
</evidence>